<feature type="compositionally biased region" description="Polar residues" evidence="3">
    <location>
        <begin position="906"/>
        <end position="917"/>
    </location>
</feature>
<dbReference type="InterPro" id="IPR053331">
    <property type="entry name" value="EGF-like_comC"/>
</dbReference>
<keyword evidence="2" id="KW-0245">EGF-like domain</keyword>
<gene>
    <name evidence="6" type="ORF">RB653_003099</name>
</gene>
<dbReference type="Pfam" id="PF07974">
    <property type="entry name" value="EGF_2"/>
    <property type="match status" value="1"/>
</dbReference>
<dbReference type="InterPro" id="IPR013111">
    <property type="entry name" value="EGF_extracell"/>
</dbReference>
<evidence type="ECO:0000256" key="3">
    <source>
        <dbReference type="SAM" id="MobiDB-lite"/>
    </source>
</evidence>
<dbReference type="SUPFAM" id="SSF81296">
    <property type="entry name" value="E set domains"/>
    <property type="match status" value="1"/>
</dbReference>
<dbReference type="Proteomes" id="UP001344447">
    <property type="component" value="Unassembled WGS sequence"/>
</dbReference>
<feature type="disulfide bond" evidence="2">
    <location>
        <begin position="851"/>
        <end position="861"/>
    </location>
</feature>
<feature type="signal peptide" evidence="4">
    <location>
        <begin position="1"/>
        <end position="23"/>
    </location>
</feature>
<reference evidence="6 7" key="1">
    <citation type="submission" date="2023-11" db="EMBL/GenBank/DDBJ databases">
        <title>Dfirmibasis_genome.</title>
        <authorList>
            <person name="Edelbroek B."/>
            <person name="Kjellin J."/>
            <person name="Jerlstrom-Hultqvist J."/>
            <person name="Soderbom F."/>
        </authorList>
    </citation>
    <scope>NUCLEOTIDE SEQUENCE [LARGE SCALE GENOMIC DNA]</scope>
    <source>
        <strain evidence="6 7">TNS-C-14</strain>
    </source>
</reference>
<sequence length="1107" mass="121663">MILHNCAFRLLLIFSIFLGYCFSVNPVSNEYNCLVNLVENFNLLKFTKDNSTGGYINICSTTDIVCYGNYISKLVLNGGGSENILSPSNFSDCFPMMTELVVNNLKVSPDFIYYKYSNTQTIRYSNITGIVGGITQPLPPYRVIQIFSNDFKDTTFRMEFINKQTYSLDFQNGPYLYLNSDGANLDRASILANFNIYAHNLVDLSNYKSFSTVQLLFSSTFNYSTTPHIKTITTNQLIIYDDINPGTIDIDQFLFDDTRINYFSLASKLKSPSQYIDMASFKNHTYSTFSLYPGPLFHINGSIPLIPPKNLQLSFFSGNLTVFPNNLQLSQYVTTNFQNSIKTSQFPKFLGSGGSYDFRGSSYTGTIDESWCTTEIAISPGNLTGEIPSCYACYFNVTSIKSYSKLTAKSMAQRFYGNNFSNYNIKSCTTFRPRVELINDGVFNKVMVTGNDIGFDVSLWMINSTIQLNSTTYVINENGKNYTATMVGDSVNLKDVEYFSVLFTIPNNVLYTFPSNYNIPPILKSVLVKSSGNQIQVSGTHFSSYLEFTSQQIQIVNVGNCSTITSSDFFGAQCTMEGGKLLSTSNSTVPLYIITIDKDSFNVKAYIKIEANFNNDQVCPNDCSTSVGVNSICDLSSGTCKCLPGFFGNDCLGIECKAPGCFGNSYCNTTIGQCVCNSSSQGSNCSLPFIQCPIYNTLPCNGGSNTCNNQTGVCNCGPSNQGDDCSLPVIECDPSDCNSNGVCDRIKGQCICKEYVWAGPTCLIPYHYITSVIPSTTKGGVASFIGFFGDIHNNLSITIGNLPCLILHNSSSIINCTAPAGVGNKIVIVIQNNITYSYDKYQYINLNNQTCPNKCSNQGTCNTTIGQCKCNNGFNGVDCSGVINTGGVNGGGGSNSDGDKGGNGNPTTDTGVDPGSGNTTITNQEINFQIFFKSLYEIDINGNIVESYSLQNSWTSNSTSGENETVYTLSQTIRNNCTIVSKIEEITNRNGKEFTFADTTFNLQYGSIKFSIGIYNYKYKNNLNTLKLELVSSVDQSISDNNECNKKETSLDTINNLDGESTFNYIKISKNNKILEGRFINKLISDGKATYLLTSMKPESKDSISIS</sequence>
<dbReference type="Gene3D" id="2.10.25.10">
    <property type="entry name" value="Laminin"/>
    <property type="match status" value="1"/>
</dbReference>
<evidence type="ECO:0000256" key="2">
    <source>
        <dbReference type="PROSITE-ProRule" id="PRU00076"/>
    </source>
</evidence>
<dbReference type="Pfam" id="PF24142">
    <property type="entry name" value="Beta-sand_ComC_1st"/>
    <property type="match status" value="1"/>
</dbReference>
<feature type="disulfide bond" evidence="2">
    <location>
        <begin position="870"/>
        <end position="879"/>
    </location>
</feature>
<evidence type="ECO:0000313" key="7">
    <source>
        <dbReference type="Proteomes" id="UP001344447"/>
    </source>
</evidence>
<accession>A0AAN7YQL3</accession>
<feature type="chain" id="PRO_5042896390" description="EGF-like domain-containing protein" evidence="4">
    <location>
        <begin position="24"/>
        <end position="1107"/>
    </location>
</feature>
<evidence type="ECO:0000256" key="1">
    <source>
        <dbReference type="ARBA" id="ARBA00023157"/>
    </source>
</evidence>
<dbReference type="PRINTS" id="PR00011">
    <property type="entry name" value="EGFLAMININ"/>
</dbReference>
<dbReference type="InterPro" id="IPR000742">
    <property type="entry name" value="EGF"/>
</dbReference>
<dbReference type="PROSITE" id="PS01186">
    <property type="entry name" value="EGF_2"/>
    <property type="match status" value="1"/>
</dbReference>
<name>A0AAN7YQL3_9MYCE</name>
<dbReference type="CDD" id="cd00055">
    <property type="entry name" value="EGF_Lam"/>
    <property type="match status" value="2"/>
</dbReference>
<evidence type="ECO:0000256" key="4">
    <source>
        <dbReference type="SAM" id="SignalP"/>
    </source>
</evidence>
<proteinExistence type="predicted"/>
<protein>
    <recommendedName>
        <fullName evidence="5">EGF-like domain-containing protein</fullName>
    </recommendedName>
</protein>
<feature type="domain" description="EGF-like" evidence="5">
    <location>
        <begin position="847"/>
        <end position="880"/>
    </location>
</feature>
<dbReference type="AlphaFoldDB" id="A0AAN7YQL3"/>
<dbReference type="Pfam" id="PF24143">
    <property type="entry name" value="Beta-sand_ComC_2nd"/>
    <property type="match status" value="1"/>
</dbReference>
<comment type="caution">
    <text evidence="2">Lacks conserved residue(s) required for the propagation of feature annotation.</text>
</comment>
<evidence type="ECO:0000313" key="6">
    <source>
        <dbReference type="EMBL" id="KAK5578146.1"/>
    </source>
</evidence>
<dbReference type="Pfam" id="PF22933">
    <property type="entry name" value="ComC_SSD"/>
    <property type="match status" value="1"/>
</dbReference>
<dbReference type="InterPro" id="IPR014756">
    <property type="entry name" value="Ig_E-set"/>
</dbReference>
<dbReference type="PROSITE" id="PS50026">
    <property type="entry name" value="EGF_3"/>
    <property type="match status" value="3"/>
</dbReference>
<evidence type="ECO:0000259" key="5">
    <source>
        <dbReference type="PROSITE" id="PS50026"/>
    </source>
</evidence>
<dbReference type="InterPro" id="IPR054484">
    <property type="entry name" value="ComC_SSD"/>
</dbReference>
<feature type="region of interest" description="Disordered" evidence="3">
    <location>
        <begin position="890"/>
        <end position="917"/>
    </location>
</feature>
<keyword evidence="4" id="KW-0732">Signal</keyword>
<keyword evidence="1 2" id="KW-1015">Disulfide bond</keyword>
<comment type="caution">
    <text evidence="6">The sequence shown here is derived from an EMBL/GenBank/DDBJ whole genome shotgun (WGS) entry which is preliminary data.</text>
</comment>
<dbReference type="InterPro" id="IPR057013">
    <property type="entry name" value="LRR_ComC"/>
</dbReference>
<dbReference type="SMART" id="SM00181">
    <property type="entry name" value="EGF"/>
    <property type="match status" value="4"/>
</dbReference>
<feature type="domain" description="EGF-like" evidence="5">
    <location>
        <begin position="652"/>
        <end position="686"/>
    </location>
</feature>
<keyword evidence="7" id="KW-1185">Reference proteome</keyword>
<dbReference type="PANTHER" id="PTHR24032:SF18">
    <property type="entry name" value="EGF-LIKE DOMAIN-CONTAINING PROTEIN"/>
    <property type="match status" value="1"/>
</dbReference>
<dbReference type="Pfam" id="PF00053">
    <property type="entry name" value="EGF_laminin"/>
    <property type="match status" value="1"/>
</dbReference>
<dbReference type="InterPro" id="IPR057014">
    <property type="entry name" value="B-sand_ComC_1st"/>
</dbReference>
<dbReference type="EMBL" id="JAVFKY010000004">
    <property type="protein sequence ID" value="KAK5578146.1"/>
    <property type="molecule type" value="Genomic_DNA"/>
</dbReference>
<dbReference type="InterPro" id="IPR057015">
    <property type="entry name" value="B-sand_ComC_2nd"/>
</dbReference>
<feature type="domain" description="EGF-like" evidence="5">
    <location>
        <begin position="728"/>
        <end position="763"/>
    </location>
</feature>
<dbReference type="PANTHER" id="PTHR24032">
    <property type="entry name" value="EGF-LIKE DOMAIN-CONTAINING PROTEIN-RELATED-RELATED"/>
    <property type="match status" value="1"/>
</dbReference>
<dbReference type="Pfam" id="PF24141">
    <property type="entry name" value="LRR_ComC"/>
    <property type="match status" value="1"/>
</dbReference>
<dbReference type="InterPro" id="IPR002049">
    <property type="entry name" value="LE_dom"/>
</dbReference>
<dbReference type="PROSITE" id="PS00022">
    <property type="entry name" value="EGF_1"/>
    <property type="match status" value="2"/>
</dbReference>
<organism evidence="6 7">
    <name type="scientific">Dictyostelium firmibasis</name>
    <dbReference type="NCBI Taxonomy" id="79012"/>
    <lineage>
        <taxon>Eukaryota</taxon>
        <taxon>Amoebozoa</taxon>
        <taxon>Evosea</taxon>
        <taxon>Eumycetozoa</taxon>
        <taxon>Dictyostelia</taxon>
        <taxon>Dictyosteliales</taxon>
        <taxon>Dictyosteliaceae</taxon>
        <taxon>Dictyostelium</taxon>
    </lineage>
</organism>
<feature type="disulfide bond" evidence="2">
    <location>
        <begin position="676"/>
        <end position="685"/>
    </location>
</feature>